<dbReference type="SUPFAM" id="SSF55048">
    <property type="entry name" value="Probable ACP-binding domain of malonyl-CoA ACP transacylase"/>
    <property type="match status" value="1"/>
</dbReference>
<proteinExistence type="inferred from homology"/>
<dbReference type="InterPro" id="IPR016035">
    <property type="entry name" value="Acyl_Trfase/lysoPLipase"/>
</dbReference>
<dbReference type="InterPro" id="IPR016036">
    <property type="entry name" value="Malonyl_transacylase_ACP-bd"/>
</dbReference>
<dbReference type="Proteomes" id="UP000316238">
    <property type="component" value="Unassembled WGS sequence"/>
</dbReference>
<accession>A0A521G4H1</accession>
<evidence type="ECO:0000256" key="6">
    <source>
        <dbReference type="PIRNR" id="PIRNR000446"/>
    </source>
</evidence>
<dbReference type="PANTHER" id="PTHR42681">
    <property type="entry name" value="MALONYL-COA-ACYL CARRIER PROTEIN TRANSACYLASE, MITOCHONDRIAL"/>
    <property type="match status" value="1"/>
</dbReference>
<protein>
    <recommendedName>
        <fullName evidence="2 6">Malonyl CoA-acyl carrier protein transacylase</fullName>
        <ecNumber evidence="1 6">2.3.1.39</ecNumber>
    </recommendedName>
</protein>
<name>A0A521G4H1_9BACT</name>
<organism evidence="9 10">
    <name type="scientific">Candidatus Electronema aureum</name>
    <dbReference type="NCBI Taxonomy" id="2005002"/>
    <lineage>
        <taxon>Bacteria</taxon>
        <taxon>Pseudomonadati</taxon>
        <taxon>Thermodesulfobacteriota</taxon>
        <taxon>Desulfobulbia</taxon>
        <taxon>Desulfobulbales</taxon>
        <taxon>Desulfobulbaceae</taxon>
        <taxon>Candidatus Electronema</taxon>
    </lineage>
</organism>
<dbReference type="InterPro" id="IPR024925">
    <property type="entry name" value="Malonyl_CoA-ACP_transAc"/>
</dbReference>
<dbReference type="Pfam" id="PF00698">
    <property type="entry name" value="Acyl_transf_1"/>
    <property type="match status" value="1"/>
</dbReference>
<dbReference type="GO" id="GO:0006633">
    <property type="term" value="P:fatty acid biosynthetic process"/>
    <property type="evidence" value="ECO:0007669"/>
    <property type="project" value="TreeGrafter"/>
</dbReference>
<dbReference type="GO" id="GO:0005829">
    <property type="term" value="C:cytosol"/>
    <property type="evidence" value="ECO:0007669"/>
    <property type="project" value="TreeGrafter"/>
</dbReference>
<comment type="caution">
    <text evidence="9">The sequence shown here is derived from an EMBL/GenBank/DDBJ whole genome shotgun (WGS) entry which is preliminary data.</text>
</comment>
<evidence type="ECO:0000259" key="8">
    <source>
        <dbReference type="SMART" id="SM00827"/>
    </source>
</evidence>
<gene>
    <name evidence="9" type="ORF">CDV28_10240</name>
</gene>
<dbReference type="InterPro" id="IPR001227">
    <property type="entry name" value="Ac_transferase_dom_sf"/>
</dbReference>
<dbReference type="InterPro" id="IPR050858">
    <property type="entry name" value="Mal-CoA-ACP_Trans/PKS_FabD"/>
</dbReference>
<evidence type="ECO:0000256" key="2">
    <source>
        <dbReference type="ARBA" id="ARBA00018953"/>
    </source>
</evidence>
<dbReference type="PANTHER" id="PTHR42681:SF1">
    <property type="entry name" value="MALONYL-COA-ACYL CARRIER PROTEIN TRANSACYLASE, MITOCHONDRIAL"/>
    <property type="match status" value="1"/>
</dbReference>
<reference evidence="9" key="1">
    <citation type="submission" date="2017-07" db="EMBL/GenBank/DDBJ databases">
        <title>The cable genome - Insights into the physiology and evolution of filamentous bacteria capable of sulfide oxidation via long distance electron transfer.</title>
        <authorList>
            <person name="Thorup C."/>
            <person name="Bjerg J.T."/>
            <person name="Schreiber L."/>
            <person name="Nielsen L.P."/>
            <person name="Kjeldsen K.U."/>
            <person name="Boesen T."/>
            <person name="Boggild A."/>
            <person name="Meysman F."/>
            <person name="Geelhoed J."/>
            <person name="Schramm A."/>
        </authorList>
    </citation>
    <scope>NUCLEOTIDE SEQUENCE [LARGE SCALE GENOMIC DNA]</scope>
    <source>
        <strain evidence="9">GS</strain>
    </source>
</reference>
<evidence type="ECO:0000313" key="10">
    <source>
        <dbReference type="Proteomes" id="UP000316238"/>
    </source>
</evidence>
<keyword evidence="4 6" id="KW-0012">Acyltransferase</keyword>
<evidence type="ECO:0000256" key="3">
    <source>
        <dbReference type="ARBA" id="ARBA00022679"/>
    </source>
</evidence>
<evidence type="ECO:0000313" key="9">
    <source>
        <dbReference type="EMBL" id="TAA75918.1"/>
    </source>
</evidence>
<keyword evidence="10" id="KW-1185">Reference proteome</keyword>
<dbReference type="NCBIfam" id="TIGR00128">
    <property type="entry name" value="fabD"/>
    <property type="match status" value="1"/>
</dbReference>
<evidence type="ECO:0000256" key="7">
    <source>
        <dbReference type="PIRSR" id="PIRSR000446-1"/>
    </source>
</evidence>
<dbReference type="InterPro" id="IPR014043">
    <property type="entry name" value="Acyl_transferase_dom"/>
</dbReference>
<dbReference type="SUPFAM" id="SSF52151">
    <property type="entry name" value="FabD/lysophospholipase-like"/>
    <property type="match status" value="1"/>
</dbReference>
<comment type="catalytic activity">
    <reaction evidence="5 6">
        <text>holo-[ACP] + malonyl-CoA = malonyl-[ACP] + CoA</text>
        <dbReference type="Rhea" id="RHEA:41792"/>
        <dbReference type="Rhea" id="RHEA-COMP:9623"/>
        <dbReference type="Rhea" id="RHEA-COMP:9685"/>
        <dbReference type="ChEBI" id="CHEBI:57287"/>
        <dbReference type="ChEBI" id="CHEBI:57384"/>
        <dbReference type="ChEBI" id="CHEBI:64479"/>
        <dbReference type="ChEBI" id="CHEBI:78449"/>
        <dbReference type="EC" id="2.3.1.39"/>
    </reaction>
</comment>
<keyword evidence="3 6" id="KW-0808">Transferase</keyword>
<dbReference type="AlphaFoldDB" id="A0A521G4H1"/>
<dbReference type="EC" id="2.3.1.39" evidence="1 6"/>
<sequence length="317" mass="33803">MKKTAILFPGQGSQYLGMGKAFIEADPAAAALMEMAEAISGFPLRKLCFDGPLEDLTRVLHLQPALTAVNLICWQQLQKALPDFTPAWLGGHSLGEYSALHAAEVLFAEDTIALVTKRGEFMERESAAHPGGMRAVLGLTIEEIEDLLTSYFGLGTVVVANHNSSQQIIISGDQEGLENFSEICKNAGAKKIVPLKVAGANHSPLVAGAVSDFAACMEQTTFHSPKIPLLFNVTAAPESNPAAIRAIMASQIASRVRWHESICRMIADGVEVFVELGPSSVLTGMMKKILPAGSPVVCVQADSPELLVKAVQIIQSN</sequence>
<comment type="similarity">
    <text evidence="6">Belongs to the fabD family.</text>
</comment>
<dbReference type="Gene3D" id="3.40.366.10">
    <property type="entry name" value="Malonyl-Coenzyme A Acyl Carrier Protein, domain 2"/>
    <property type="match status" value="1"/>
</dbReference>
<dbReference type="InterPro" id="IPR004410">
    <property type="entry name" value="Malonyl_CoA-ACP_transAc_FabD"/>
</dbReference>
<dbReference type="Gene3D" id="3.30.70.250">
    <property type="entry name" value="Malonyl-CoA ACP transacylase, ACP-binding"/>
    <property type="match status" value="1"/>
</dbReference>
<dbReference type="SMART" id="SM00827">
    <property type="entry name" value="PKS_AT"/>
    <property type="match status" value="1"/>
</dbReference>
<feature type="domain" description="Malonyl-CoA:ACP transacylase (MAT)" evidence="8">
    <location>
        <begin position="7"/>
        <end position="304"/>
    </location>
</feature>
<dbReference type="GO" id="GO:0004314">
    <property type="term" value="F:[acyl-carrier-protein] S-malonyltransferase activity"/>
    <property type="evidence" value="ECO:0007669"/>
    <property type="project" value="UniProtKB-EC"/>
</dbReference>
<evidence type="ECO:0000256" key="1">
    <source>
        <dbReference type="ARBA" id="ARBA00013258"/>
    </source>
</evidence>
<feature type="active site" evidence="7">
    <location>
        <position position="202"/>
    </location>
</feature>
<dbReference type="EMBL" id="NQJD01000002">
    <property type="protein sequence ID" value="TAA75918.1"/>
    <property type="molecule type" value="Genomic_DNA"/>
</dbReference>
<dbReference type="PIRSF" id="PIRSF000446">
    <property type="entry name" value="Mct"/>
    <property type="match status" value="1"/>
</dbReference>
<evidence type="ECO:0000256" key="4">
    <source>
        <dbReference type="ARBA" id="ARBA00023315"/>
    </source>
</evidence>
<feature type="active site" evidence="7">
    <location>
        <position position="93"/>
    </location>
</feature>
<evidence type="ECO:0000256" key="5">
    <source>
        <dbReference type="ARBA" id="ARBA00048462"/>
    </source>
</evidence>
<dbReference type="FunFam" id="3.30.70.250:FF:000001">
    <property type="entry name" value="Malonyl CoA-acyl carrier protein transacylase"/>
    <property type="match status" value="1"/>
</dbReference>